<dbReference type="InterPro" id="IPR052825">
    <property type="entry name" value="CCD-Prefoldin_beta-like"/>
</dbReference>
<evidence type="ECO:0000313" key="4">
    <source>
        <dbReference type="Proteomes" id="UP000472262"/>
    </source>
</evidence>
<feature type="coiled-coil region" evidence="1">
    <location>
        <begin position="458"/>
        <end position="779"/>
    </location>
</feature>
<keyword evidence="1" id="KW-0175">Coiled coil</keyword>
<feature type="coiled-coil region" evidence="1">
    <location>
        <begin position="395"/>
        <end position="422"/>
    </location>
</feature>
<dbReference type="Pfam" id="PF15742">
    <property type="entry name" value="DUF4686"/>
    <property type="match status" value="1"/>
</dbReference>
<accession>A0A672M222</accession>
<dbReference type="Proteomes" id="UP000472262">
    <property type="component" value="Unassembled WGS sequence"/>
</dbReference>
<dbReference type="PANTHER" id="PTHR34479">
    <property type="entry name" value="COILED-COIL DOMAIN-CONTAINING PROTEIN 30"/>
    <property type="match status" value="1"/>
</dbReference>
<dbReference type="InterPro" id="IPR031476">
    <property type="entry name" value="DUF4686"/>
</dbReference>
<dbReference type="OMA" id="ERHECVI"/>
<organism evidence="3 4">
    <name type="scientific">Sinocyclocheilus grahami</name>
    <name type="common">Dianchi golden-line fish</name>
    <name type="synonym">Barbus grahami</name>
    <dbReference type="NCBI Taxonomy" id="75366"/>
    <lineage>
        <taxon>Eukaryota</taxon>
        <taxon>Metazoa</taxon>
        <taxon>Chordata</taxon>
        <taxon>Craniata</taxon>
        <taxon>Vertebrata</taxon>
        <taxon>Euteleostomi</taxon>
        <taxon>Actinopterygii</taxon>
        <taxon>Neopterygii</taxon>
        <taxon>Teleostei</taxon>
        <taxon>Ostariophysi</taxon>
        <taxon>Cypriniformes</taxon>
        <taxon>Cyprinidae</taxon>
        <taxon>Cyprininae</taxon>
        <taxon>Sinocyclocheilus</taxon>
    </lineage>
</organism>
<evidence type="ECO:0000313" key="3">
    <source>
        <dbReference type="Ensembl" id="ENSSGRP00000030554.1"/>
    </source>
</evidence>
<feature type="region of interest" description="Disordered" evidence="2">
    <location>
        <begin position="110"/>
        <end position="132"/>
    </location>
</feature>
<gene>
    <name evidence="3" type="primary">LOC107593421</name>
</gene>
<proteinExistence type="predicted"/>
<reference evidence="3" key="2">
    <citation type="submission" date="2025-09" db="UniProtKB">
        <authorList>
            <consortium name="Ensembl"/>
        </authorList>
    </citation>
    <scope>IDENTIFICATION</scope>
</reference>
<sequence length="889" mass="103088">MQRMRYSTKGEALSSFIPLKVVHAIDLKMLIWQLCVGRCRRESEDKDSRLRELERRLQKQQREHEELVERNEELEALLGEAQNTVKEEQERHECVIEGLQRKIKSIEEELSKRNSKKPEKKNEDQVRGTKSELSESVQERLKFLEGRLAEEKGWRKQLEVDLSVAKAALKTEKEVMQRDHEELKKLRVEVQRLEVECRQGKTLNKNLTQIKGEKGILEEKVAQLERSQTRLQDNLTLQTENSRAEEDLRDSRGQVAELNSMVDKLRTELTRLEKEHNALRDELMEKRGHVMQLQKELSEKAHERLETDGERERLSLELLHVKQQLQYAREQIPKASQEHTANHKPAAEDDGLCQLVCVKSEMSKLHSTLEEERQLALQAQISEAQARAKAQDSLLQQKGEENKQLRQDLQRTQHLFTSAERELRYEREKNLDLKRHSALLDQEKIKLCAELKQVQAKVAQLEGSAAGHVAELERLQQRVRDLELEVARSAQNRQTNSSLTEELNSERARVIAADKKVVELQQQLKNTLHQLRLEEARAGETSKLERDTRDLSDNLSALRARLQEDQLQRKLLQQKDEELQQQVRSLRAKEATLTRSNSEMSHHTQELEMRLQVLESELNTAREEQRSSQKSCHRLEEQLLSSQHESERLQEELKLVIQQLDTNIRRYNEKQSQHKTKLRRAKQIFMKTVTQHEHRIQQLENDLSLATSLSEKEKDWIRTVTEENDQLLLERRELLQRISEAEEMGNNGLRTATTIQQRVKFLEMENKQLQEKTLTLANQIGILDRALRNLQSLCTVEEVKKMFPSGSHPDGQLLTSTPSPQPGLCDSWGILDAVRKVKVGESGVKSLEISSSVPVSQSTEIGYLNVTSPVAPNSRLEQEEHLSVTSDEA</sequence>
<evidence type="ECO:0000256" key="1">
    <source>
        <dbReference type="SAM" id="Coils"/>
    </source>
</evidence>
<feature type="coiled-coil region" evidence="1">
    <location>
        <begin position="166"/>
        <end position="296"/>
    </location>
</feature>
<reference evidence="3" key="1">
    <citation type="submission" date="2025-08" db="UniProtKB">
        <authorList>
            <consortium name="Ensembl"/>
        </authorList>
    </citation>
    <scope>IDENTIFICATION</scope>
</reference>
<dbReference type="PANTHER" id="PTHR34479:SF1">
    <property type="entry name" value="COILED-COIL DOMAIN-CONTAINING PROTEIN 30"/>
    <property type="match status" value="1"/>
</dbReference>
<keyword evidence="4" id="KW-1185">Reference proteome</keyword>
<name>A0A672M222_SINGR</name>
<dbReference type="AlphaFoldDB" id="A0A672M222"/>
<evidence type="ECO:0000256" key="2">
    <source>
        <dbReference type="SAM" id="MobiDB-lite"/>
    </source>
</evidence>
<protein>
    <submittedName>
        <fullName evidence="3">Coiled-coil domain-containing protein 30-like</fullName>
    </submittedName>
</protein>
<dbReference type="Ensembl" id="ENSSGRT00000032812.1">
    <property type="protein sequence ID" value="ENSSGRP00000030554.1"/>
    <property type="gene ID" value="ENSSGRG00000017217.1"/>
</dbReference>
<dbReference type="InParanoid" id="A0A672M222"/>